<evidence type="ECO:0000256" key="1">
    <source>
        <dbReference type="ARBA" id="ARBA00022884"/>
    </source>
</evidence>
<dbReference type="Pfam" id="PF04059">
    <property type="entry name" value="RRM_2"/>
    <property type="match status" value="1"/>
</dbReference>
<feature type="domain" description="Mei2-like C-terminal RNA recognition motif" evidence="2">
    <location>
        <begin position="50"/>
        <end position="127"/>
    </location>
</feature>
<dbReference type="PANTHER" id="PTHR23189">
    <property type="entry name" value="RNA RECOGNITION MOTIF-CONTAINING"/>
    <property type="match status" value="1"/>
</dbReference>
<keyword evidence="4" id="KW-1185">Reference proteome</keyword>
<sequence>MSNPIPLPTLGWEDQLRGVRGYDEEGGQVDSSKKQFHLDLDKIKNSEDRRTTLMIKNIPNKYTSKMLLATIDEKHKGTYDFFYLPINFKNKCNVGYTFINILSASHIIPFYETFTGKKLEKFNSEKTDFLFVFRVWDGIPRLKLPIKNSSESSTFQGNGGENLPRKNLSVTVVDNDSIMIEDPMSEWKQTQRIKLSERKKNEMDIANVGDRKIKVHCNLI</sequence>
<keyword evidence="1" id="KW-0694">RNA-binding</keyword>
<protein>
    <recommendedName>
        <fullName evidence="2">Mei2-like C-terminal RNA recognition motif domain-containing protein</fullName>
    </recommendedName>
</protein>
<reference evidence="3 4" key="1">
    <citation type="submission" date="2019-01" db="EMBL/GenBank/DDBJ databases">
        <title>Sequencing of cultivated peanut Arachis hypogaea provides insights into genome evolution and oil improvement.</title>
        <authorList>
            <person name="Chen X."/>
        </authorList>
    </citation>
    <scope>NUCLEOTIDE SEQUENCE [LARGE SCALE GENOMIC DNA]</scope>
    <source>
        <strain evidence="4">cv. Fuhuasheng</strain>
        <tissue evidence="3">Leaves</tissue>
    </source>
</reference>
<dbReference type="GO" id="GO:0003723">
    <property type="term" value="F:RNA binding"/>
    <property type="evidence" value="ECO:0007669"/>
    <property type="project" value="UniProtKB-KW"/>
</dbReference>
<dbReference type="EMBL" id="SDMP01000010">
    <property type="protein sequence ID" value="RYR33598.1"/>
    <property type="molecule type" value="Genomic_DNA"/>
</dbReference>
<accession>A0A445B4K4</accession>
<dbReference type="SUPFAM" id="SSF54928">
    <property type="entry name" value="RNA-binding domain, RBD"/>
    <property type="match status" value="1"/>
</dbReference>
<gene>
    <name evidence="3" type="ORF">Ahy_A10g048207</name>
</gene>
<proteinExistence type="predicted"/>
<name>A0A445B4K4_ARAHY</name>
<dbReference type="Proteomes" id="UP000289738">
    <property type="component" value="Chromosome A10"/>
</dbReference>
<dbReference type="InterPro" id="IPR007201">
    <property type="entry name" value="Mei2-like_Rrm_C"/>
</dbReference>
<evidence type="ECO:0000313" key="4">
    <source>
        <dbReference type="Proteomes" id="UP000289738"/>
    </source>
</evidence>
<dbReference type="AlphaFoldDB" id="A0A445B4K4"/>
<evidence type="ECO:0000313" key="3">
    <source>
        <dbReference type="EMBL" id="RYR33598.1"/>
    </source>
</evidence>
<dbReference type="STRING" id="3818.A0A445B4K4"/>
<evidence type="ECO:0000259" key="2">
    <source>
        <dbReference type="Pfam" id="PF04059"/>
    </source>
</evidence>
<comment type="caution">
    <text evidence="3">The sequence shown here is derived from an EMBL/GenBank/DDBJ whole genome shotgun (WGS) entry which is preliminary data.</text>
</comment>
<dbReference type="InterPro" id="IPR035979">
    <property type="entry name" value="RBD_domain_sf"/>
</dbReference>
<organism evidence="3 4">
    <name type="scientific">Arachis hypogaea</name>
    <name type="common">Peanut</name>
    <dbReference type="NCBI Taxonomy" id="3818"/>
    <lineage>
        <taxon>Eukaryota</taxon>
        <taxon>Viridiplantae</taxon>
        <taxon>Streptophyta</taxon>
        <taxon>Embryophyta</taxon>
        <taxon>Tracheophyta</taxon>
        <taxon>Spermatophyta</taxon>
        <taxon>Magnoliopsida</taxon>
        <taxon>eudicotyledons</taxon>
        <taxon>Gunneridae</taxon>
        <taxon>Pentapetalae</taxon>
        <taxon>rosids</taxon>
        <taxon>fabids</taxon>
        <taxon>Fabales</taxon>
        <taxon>Fabaceae</taxon>
        <taxon>Papilionoideae</taxon>
        <taxon>50 kb inversion clade</taxon>
        <taxon>dalbergioids sensu lato</taxon>
        <taxon>Dalbergieae</taxon>
        <taxon>Pterocarpus clade</taxon>
        <taxon>Arachis</taxon>
    </lineage>
</organism>